<keyword evidence="2" id="KW-1185">Reference proteome</keyword>
<evidence type="ECO:0000313" key="1">
    <source>
        <dbReference type="EMBL" id="PON97181.1"/>
    </source>
</evidence>
<reference evidence="2" key="1">
    <citation type="submission" date="2016-06" db="EMBL/GenBank/DDBJ databases">
        <title>Parallel loss of symbiosis genes in relatives of nitrogen-fixing non-legume Parasponia.</title>
        <authorList>
            <person name="Van Velzen R."/>
            <person name="Holmer R."/>
            <person name="Bu F."/>
            <person name="Rutten L."/>
            <person name="Van Zeijl A."/>
            <person name="Liu W."/>
            <person name="Santuari L."/>
            <person name="Cao Q."/>
            <person name="Sharma T."/>
            <person name="Shen D."/>
            <person name="Roswanjaya Y."/>
            <person name="Wardhani T."/>
            <person name="Kalhor M.S."/>
            <person name="Jansen J."/>
            <person name="Van den Hoogen J."/>
            <person name="Gungor B."/>
            <person name="Hartog M."/>
            <person name="Hontelez J."/>
            <person name="Verver J."/>
            <person name="Yang W.-C."/>
            <person name="Schijlen E."/>
            <person name="Repin R."/>
            <person name="Schilthuizen M."/>
            <person name="Schranz E."/>
            <person name="Heidstra R."/>
            <person name="Miyata K."/>
            <person name="Fedorova E."/>
            <person name="Kohlen W."/>
            <person name="Bisseling T."/>
            <person name="Smit S."/>
            <person name="Geurts R."/>
        </authorList>
    </citation>
    <scope>NUCLEOTIDE SEQUENCE [LARGE SCALE GENOMIC DNA]</scope>
    <source>
        <strain evidence="2">cv. RG33-2</strain>
    </source>
</reference>
<organism evidence="1 2">
    <name type="scientific">Trema orientale</name>
    <name type="common">Charcoal tree</name>
    <name type="synonym">Celtis orientalis</name>
    <dbReference type="NCBI Taxonomy" id="63057"/>
    <lineage>
        <taxon>Eukaryota</taxon>
        <taxon>Viridiplantae</taxon>
        <taxon>Streptophyta</taxon>
        <taxon>Embryophyta</taxon>
        <taxon>Tracheophyta</taxon>
        <taxon>Spermatophyta</taxon>
        <taxon>Magnoliopsida</taxon>
        <taxon>eudicotyledons</taxon>
        <taxon>Gunneridae</taxon>
        <taxon>Pentapetalae</taxon>
        <taxon>rosids</taxon>
        <taxon>fabids</taxon>
        <taxon>Rosales</taxon>
        <taxon>Cannabaceae</taxon>
        <taxon>Trema</taxon>
    </lineage>
</organism>
<dbReference type="OrthoDB" id="10643216at2759"/>
<protein>
    <submittedName>
        <fullName evidence="1">Uncharacterized protein</fullName>
    </submittedName>
</protein>
<dbReference type="InParanoid" id="A0A2P5FHB1"/>
<gene>
    <name evidence="1" type="ORF">TorRG33x02_069370</name>
</gene>
<accession>A0A2P5FHB1</accession>
<sequence>MNLWGYIQVGELIGDRIPRNHVSRWLDSKIKESQKNASVSKISEVIRDVEFFIRPTLFPSLEEKVQVFYA</sequence>
<dbReference type="EMBL" id="JXTC01000033">
    <property type="protein sequence ID" value="PON97181.1"/>
    <property type="molecule type" value="Genomic_DNA"/>
</dbReference>
<dbReference type="Proteomes" id="UP000237000">
    <property type="component" value="Unassembled WGS sequence"/>
</dbReference>
<evidence type="ECO:0000313" key="2">
    <source>
        <dbReference type="Proteomes" id="UP000237000"/>
    </source>
</evidence>
<dbReference type="AlphaFoldDB" id="A0A2P5FHB1"/>
<name>A0A2P5FHB1_TREOI</name>
<proteinExistence type="predicted"/>
<comment type="caution">
    <text evidence="1">The sequence shown here is derived from an EMBL/GenBank/DDBJ whole genome shotgun (WGS) entry which is preliminary data.</text>
</comment>